<protein>
    <submittedName>
        <fullName evidence="3">Uncharacterized protein</fullName>
    </submittedName>
</protein>
<gene>
    <name evidence="3" type="ORF">KFE25_002115</name>
</gene>
<keyword evidence="2" id="KW-0732">Signal</keyword>
<evidence type="ECO:0000256" key="1">
    <source>
        <dbReference type="SAM" id="Phobius"/>
    </source>
</evidence>
<keyword evidence="4" id="KW-1185">Reference proteome</keyword>
<comment type="caution">
    <text evidence="3">The sequence shown here is derived from an EMBL/GenBank/DDBJ whole genome shotgun (WGS) entry which is preliminary data.</text>
</comment>
<dbReference type="OrthoDB" id="5645at2759"/>
<dbReference type="EMBL" id="JAGTXO010000008">
    <property type="protein sequence ID" value="KAG8466359.1"/>
    <property type="molecule type" value="Genomic_DNA"/>
</dbReference>
<sequence>MLVVLLAIAGAVRAPRSVVAHSRVPLVKRAEPAMAWGPAAGRHALAGATLALAVATGSANAMADSVALSAPTALMAAESDGLDPSQLSELRPQQKKFLEERAAAPQQTQYETQVKGTFKDKDVTEKGKFKYSTVVVGLLVISFVAPMAQFFYYVKEEDE</sequence>
<feature type="signal peptide" evidence="2">
    <location>
        <begin position="1"/>
        <end position="20"/>
    </location>
</feature>
<organism evidence="3 4">
    <name type="scientific">Diacronema lutheri</name>
    <name type="common">Unicellular marine alga</name>
    <name type="synonym">Monochrysis lutheri</name>
    <dbReference type="NCBI Taxonomy" id="2081491"/>
    <lineage>
        <taxon>Eukaryota</taxon>
        <taxon>Haptista</taxon>
        <taxon>Haptophyta</taxon>
        <taxon>Pavlovophyceae</taxon>
        <taxon>Pavlovales</taxon>
        <taxon>Pavlovaceae</taxon>
        <taxon>Diacronema</taxon>
    </lineage>
</organism>
<name>A0A8J6CBA4_DIALT</name>
<evidence type="ECO:0000256" key="2">
    <source>
        <dbReference type="SAM" id="SignalP"/>
    </source>
</evidence>
<dbReference type="Proteomes" id="UP000751190">
    <property type="component" value="Unassembled WGS sequence"/>
</dbReference>
<evidence type="ECO:0000313" key="3">
    <source>
        <dbReference type="EMBL" id="KAG8466359.1"/>
    </source>
</evidence>
<keyword evidence="1" id="KW-0472">Membrane</keyword>
<keyword evidence="1" id="KW-1133">Transmembrane helix</keyword>
<proteinExistence type="predicted"/>
<feature type="transmembrane region" description="Helical" evidence="1">
    <location>
        <begin position="131"/>
        <end position="154"/>
    </location>
</feature>
<keyword evidence="1" id="KW-0812">Transmembrane</keyword>
<dbReference type="AlphaFoldDB" id="A0A8J6CBA4"/>
<feature type="chain" id="PRO_5035233650" evidence="2">
    <location>
        <begin position="21"/>
        <end position="159"/>
    </location>
</feature>
<evidence type="ECO:0000313" key="4">
    <source>
        <dbReference type="Proteomes" id="UP000751190"/>
    </source>
</evidence>
<reference evidence="3" key="1">
    <citation type="submission" date="2021-05" db="EMBL/GenBank/DDBJ databases">
        <title>The genome of the haptophyte Pavlova lutheri (Diacronema luteri, Pavlovales) - a model for lipid biosynthesis in eukaryotic algae.</title>
        <authorList>
            <person name="Hulatt C.J."/>
            <person name="Posewitz M.C."/>
        </authorList>
    </citation>
    <scope>NUCLEOTIDE SEQUENCE</scope>
    <source>
        <strain evidence="3">NIVA-4/92</strain>
    </source>
</reference>
<accession>A0A8J6CBA4</accession>